<keyword evidence="3" id="KW-0808">Transferase</keyword>
<evidence type="ECO:0000256" key="4">
    <source>
        <dbReference type="ARBA" id="ARBA00022723"/>
    </source>
</evidence>
<keyword evidence="4" id="KW-0479">Metal-binding</keyword>
<sequence length="534" mass="58170">MRIETALLGNKLQKKPIIWTISGADCSGGAGIAADIKTGHNLNVEVCHLITANTVQNSSELIAVNPTQVEILALQVQALRFDKPPAVIKIGLIANREQINWLIDMLSEIKSQLPNLLVVYDPVGRASVGGCLSSLPNSVLAPLMPLVDVITPNFIEAKQLCTLTTTSSVNDTRFMAEKILRLGCKAVIIKGGHNATEKPNDNNTHCTDVCLQSLSPTSSQLFTLQSPKINTSYSHGSGCSFASALASFLAHNYLLRDAFTLTKAFINQGLLLATEVKNDISDDMRDDKNEVDRNRYYGAFEQGFWPSKPNNFPIIINPLNQKLQSTKCFEPLDLSEGEKLGLYPVIDSLAWLALLLPLNLNIIQLRIKGNNIIEVEPMIEQAVAMARDYNCRLFINDHWQLAIKYGAYGVHIGQEDLNGADLNAIAKAGLRLGISTHGCYEFLLAKQLQPSYLAVGAIFPTKTKNMTGQIQGLENLTQILALADTTPVVAIGGINQQRLDKVWNTGVSAVAVVTAITEAQQPVTATKTMQARLC</sequence>
<dbReference type="InterPro" id="IPR029056">
    <property type="entry name" value="Ribokinase-like"/>
</dbReference>
<dbReference type="Proteomes" id="UP000202259">
    <property type="component" value="Chromosome"/>
</dbReference>
<feature type="domain" description="Thiamine phosphate synthase/TenI" evidence="14">
    <location>
        <begin position="348"/>
        <end position="516"/>
    </location>
</feature>
<evidence type="ECO:0000256" key="6">
    <source>
        <dbReference type="ARBA" id="ARBA00022777"/>
    </source>
</evidence>
<dbReference type="InterPro" id="IPR036206">
    <property type="entry name" value="ThiamineP_synth_sf"/>
</dbReference>
<dbReference type="FunFam" id="3.20.20.70:FF:000064">
    <property type="entry name" value="Thiamine-phosphate synthase"/>
    <property type="match status" value="1"/>
</dbReference>
<dbReference type="InterPro" id="IPR034291">
    <property type="entry name" value="TMP_synthase"/>
</dbReference>
<dbReference type="InterPro" id="IPR013785">
    <property type="entry name" value="Aldolase_TIM"/>
</dbReference>
<reference evidence="16 17" key="1">
    <citation type="submission" date="2017-08" db="EMBL/GenBank/DDBJ databases">
        <title>Complete genome of Colwellia sp. NB097-1, a psychrophile bacterium ioslated from Bering Sea.</title>
        <authorList>
            <person name="Chen X."/>
        </authorList>
    </citation>
    <scope>NUCLEOTIDE SEQUENCE [LARGE SCALE GENOMIC DNA]</scope>
    <source>
        <strain evidence="16 17">NB097-1</strain>
    </source>
</reference>
<dbReference type="EMBL" id="CP020465">
    <property type="protein sequence ID" value="ASP46439.1"/>
    <property type="molecule type" value="Genomic_DNA"/>
</dbReference>
<evidence type="ECO:0000256" key="10">
    <source>
        <dbReference type="ARBA" id="ARBA00023268"/>
    </source>
</evidence>
<keyword evidence="17" id="KW-1185">Reference proteome</keyword>
<dbReference type="InterPro" id="IPR022998">
    <property type="entry name" value="ThiamineP_synth_TenI"/>
</dbReference>
<name>A0A222G3Q7_9GAMM</name>
<dbReference type="KEGG" id="cber:B5D82_00815"/>
<dbReference type="OrthoDB" id="9810880at2"/>
<dbReference type="GO" id="GO:0008902">
    <property type="term" value="F:hydroxymethylpyrimidine kinase activity"/>
    <property type="evidence" value="ECO:0007669"/>
    <property type="project" value="TreeGrafter"/>
</dbReference>
<dbReference type="GO" id="GO:0005524">
    <property type="term" value="F:ATP binding"/>
    <property type="evidence" value="ECO:0007669"/>
    <property type="project" value="UniProtKB-KW"/>
</dbReference>
<dbReference type="UniPathway" id="UPA00060">
    <property type="reaction ID" value="UER00138"/>
</dbReference>
<accession>A0A222G3Q7</accession>
<dbReference type="Gene3D" id="3.40.1190.20">
    <property type="match status" value="1"/>
</dbReference>
<dbReference type="NCBIfam" id="TIGR00693">
    <property type="entry name" value="thiE"/>
    <property type="match status" value="1"/>
</dbReference>
<evidence type="ECO:0000259" key="14">
    <source>
        <dbReference type="Pfam" id="PF02581"/>
    </source>
</evidence>
<evidence type="ECO:0000256" key="12">
    <source>
        <dbReference type="ARBA" id="ARBA00047851"/>
    </source>
</evidence>
<keyword evidence="6" id="KW-0418">Kinase</keyword>
<keyword evidence="9" id="KW-0784">Thiamine biosynthesis</keyword>
<dbReference type="Pfam" id="PF08543">
    <property type="entry name" value="Phos_pyr_kin"/>
    <property type="match status" value="1"/>
</dbReference>
<dbReference type="NCBIfam" id="NF002904">
    <property type="entry name" value="PRK03512.1"/>
    <property type="match status" value="1"/>
</dbReference>
<comment type="cofactor">
    <cofactor evidence="1">
        <name>Mg(2+)</name>
        <dbReference type="ChEBI" id="CHEBI:18420"/>
    </cofactor>
</comment>
<evidence type="ECO:0000256" key="2">
    <source>
        <dbReference type="ARBA" id="ARBA00005165"/>
    </source>
</evidence>
<evidence type="ECO:0000256" key="5">
    <source>
        <dbReference type="ARBA" id="ARBA00022741"/>
    </source>
</evidence>
<dbReference type="SUPFAM" id="SSF51391">
    <property type="entry name" value="Thiamin phosphate synthase"/>
    <property type="match status" value="1"/>
</dbReference>
<dbReference type="GO" id="GO:0009229">
    <property type="term" value="P:thiamine diphosphate biosynthetic process"/>
    <property type="evidence" value="ECO:0007669"/>
    <property type="project" value="UniProtKB-UniPathway"/>
</dbReference>
<keyword evidence="10" id="KW-0511">Multifunctional enzyme</keyword>
<evidence type="ECO:0000313" key="17">
    <source>
        <dbReference type="Proteomes" id="UP000202259"/>
    </source>
</evidence>
<dbReference type="Pfam" id="PF02581">
    <property type="entry name" value="TMP-TENI"/>
    <property type="match status" value="1"/>
</dbReference>
<protein>
    <submittedName>
        <fullName evidence="16">Thiamine phosphate synthase</fullName>
    </submittedName>
</protein>
<evidence type="ECO:0000313" key="16">
    <source>
        <dbReference type="EMBL" id="ASP46439.1"/>
    </source>
</evidence>
<comment type="catalytic activity">
    <reaction evidence="13">
        <text>2-[(2R,5Z)-2-carboxy-4-methylthiazol-5(2H)-ylidene]ethyl phosphate + 4-amino-2-methyl-5-(diphosphooxymethyl)pyrimidine + 2 H(+) = thiamine phosphate + CO2 + diphosphate</text>
        <dbReference type="Rhea" id="RHEA:47844"/>
        <dbReference type="ChEBI" id="CHEBI:15378"/>
        <dbReference type="ChEBI" id="CHEBI:16526"/>
        <dbReference type="ChEBI" id="CHEBI:33019"/>
        <dbReference type="ChEBI" id="CHEBI:37575"/>
        <dbReference type="ChEBI" id="CHEBI:57841"/>
        <dbReference type="ChEBI" id="CHEBI:62899"/>
        <dbReference type="EC" id="2.5.1.3"/>
    </reaction>
</comment>
<evidence type="ECO:0000256" key="11">
    <source>
        <dbReference type="ARBA" id="ARBA00047334"/>
    </source>
</evidence>
<keyword evidence="8" id="KW-0460">Magnesium</keyword>
<feature type="domain" description="Pyridoxamine kinase/Phosphomethylpyrimidine kinase" evidence="15">
    <location>
        <begin position="25"/>
        <end position="275"/>
    </location>
</feature>
<dbReference type="RefSeq" id="WP_081148447.1">
    <property type="nucleotide sequence ID" value="NZ_CP020465.1"/>
</dbReference>
<organism evidence="16 17">
    <name type="scientific">Cognaticolwellia beringensis</name>
    <dbReference type="NCBI Taxonomy" id="1967665"/>
    <lineage>
        <taxon>Bacteria</taxon>
        <taxon>Pseudomonadati</taxon>
        <taxon>Pseudomonadota</taxon>
        <taxon>Gammaproteobacteria</taxon>
        <taxon>Alteromonadales</taxon>
        <taxon>Colwelliaceae</taxon>
        <taxon>Cognaticolwellia</taxon>
    </lineage>
</organism>
<dbReference type="InterPro" id="IPR004399">
    <property type="entry name" value="HMP/HMP-P_kinase_dom"/>
</dbReference>
<evidence type="ECO:0000256" key="7">
    <source>
        <dbReference type="ARBA" id="ARBA00022840"/>
    </source>
</evidence>
<dbReference type="CDD" id="cd01169">
    <property type="entry name" value="HMPP_kinase"/>
    <property type="match status" value="1"/>
</dbReference>
<proteinExistence type="predicted"/>
<dbReference type="Gene3D" id="3.20.20.70">
    <property type="entry name" value="Aldolase class I"/>
    <property type="match status" value="1"/>
</dbReference>
<evidence type="ECO:0000256" key="8">
    <source>
        <dbReference type="ARBA" id="ARBA00022842"/>
    </source>
</evidence>
<dbReference type="GO" id="GO:0046872">
    <property type="term" value="F:metal ion binding"/>
    <property type="evidence" value="ECO:0007669"/>
    <property type="project" value="UniProtKB-KW"/>
</dbReference>
<evidence type="ECO:0000256" key="13">
    <source>
        <dbReference type="ARBA" id="ARBA00047883"/>
    </source>
</evidence>
<dbReference type="PANTHER" id="PTHR20858:SF17">
    <property type="entry name" value="HYDROXYMETHYLPYRIMIDINE_PHOSPHOMETHYLPYRIMIDINE KINASE THI20-RELATED"/>
    <property type="match status" value="1"/>
</dbReference>
<evidence type="ECO:0000259" key="15">
    <source>
        <dbReference type="Pfam" id="PF08543"/>
    </source>
</evidence>
<comment type="catalytic activity">
    <reaction evidence="11">
        <text>4-methyl-5-(2-phosphooxyethyl)-thiazole + 4-amino-2-methyl-5-(diphosphooxymethyl)pyrimidine + H(+) = thiamine phosphate + diphosphate</text>
        <dbReference type="Rhea" id="RHEA:22328"/>
        <dbReference type="ChEBI" id="CHEBI:15378"/>
        <dbReference type="ChEBI" id="CHEBI:33019"/>
        <dbReference type="ChEBI" id="CHEBI:37575"/>
        <dbReference type="ChEBI" id="CHEBI:57841"/>
        <dbReference type="ChEBI" id="CHEBI:58296"/>
        <dbReference type="EC" id="2.5.1.3"/>
    </reaction>
</comment>
<comment type="pathway">
    <text evidence="2">Cofactor biosynthesis; thiamine diphosphate biosynthesis; thiamine phosphate from 4-amino-2-methyl-5-diphosphomethylpyrimidine and 4-methyl-5-(2-phosphoethyl)-thiazole: step 1/1.</text>
</comment>
<dbReference type="GO" id="GO:0008972">
    <property type="term" value="F:phosphomethylpyrimidine kinase activity"/>
    <property type="evidence" value="ECO:0007669"/>
    <property type="project" value="InterPro"/>
</dbReference>
<evidence type="ECO:0000256" key="9">
    <source>
        <dbReference type="ARBA" id="ARBA00022977"/>
    </source>
</evidence>
<dbReference type="PANTHER" id="PTHR20858">
    <property type="entry name" value="PHOSPHOMETHYLPYRIMIDINE KINASE"/>
    <property type="match status" value="1"/>
</dbReference>
<dbReference type="SUPFAM" id="SSF53613">
    <property type="entry name" value="Ribokinase-like"/>
    <property type="match status" value="1"/>
</dbReference>
<dbReference type="GO" id="GO:0005829">
    <property type="term" value="C:cytosol"/>
    <property type="evidence" value="ECO:0007669"/>
    <property type="project" value="TreeGrafter"/>
</dbReference>
<dbReference type="AlphaFoldDB" id="A0A222G3Q7"/>
<dbReference type="GO" id="GO:0004789">
    <property type="term" value="F:thiamine-phosphate diphosphorylase activity"/>
    <property type="evidence" value="ECO:0007669"/>
    <property type="project" value="UniProtKB-EC"/>
</dbReference>
<dbReference type="GO" id="GO:0009228">
    <property type="term" value="P:thiamine biosynthetic process"/>
    <property type="evidence" value="ECO:0007669"/>
    <property type="project" value="UniProtKB-KW"/>
</dbReference>
<keyword evidence="7" id="KW-0067">ATP-binding</keyword>
<evidence type="ECO:0000256" key="1">
    <source>
        <dbReference type="ARBA" id="ARBA00001946"/>
    </source>
</evidence>
<gene>
    <name evidence="16" type="ORF">B5D82_00815</name>
</gene>
<evidence type="ECO:0000256" key="3">
    <source>
        <dbReference type="ARBA" id="ARBA00022679"/>
    </source>
</evidence>
<dbReference type="CDD" id="cd00564">
    <property type="entry name" value="TMP_TenI"/>
    <property type="match status" value="1"/>
</dbReference>
<comment type="catalytic activity">
    <reaction evidence="12">
        <text>2-(2-carboxy-4-methylthiazol-5-yl)ethyl phosphate + 4-amino-2-methyl-5-(diphosphooxymethyl)pyrimidine + 2 H(+) = thiamine phosphate + CO2 + diphosphate</text>
        <dbReference type="Rhea" id="RHEA:47848"/>
        <dbReference type="ChEBI" id="CHEBI:15378"/>
        <dbReference type="ChEBI" id="CHEBI:16526"/>
        <dbReference type="ChEBI" id="CHEBI:33019"/>
        <dbReference type="ChEBI" id="CHEBI:37575"/>
        <dbReference type="ChEBI" id="CHEBI:57841"/>
        <dbReference type="ChEBI" id="CHEBI:62890"/>
        <dbReference type="EC" id="2.5.1.3"/>
    </reaction>
</comment>
<keyword evidence="5" id="KW-0547">Nucleotide-binding</keyword>
<dbReference type="InterPro" id="IPR013749">
    <property type="entry name" value="PM/HMP-P_kinase-1"/>
</dbReference>